<dbReference type="InterPro" id="IPR022838">
    <property type="entry name" value="GTP_cyclohydrolase_FolE2"/>
</dbReference>
<dbReference type="Proteomes" id="UP000555828">
    <property type="component" value="Unassembled WGS sequence"/>
</dbReference>
<comment type="similarity">
    <text evidence="2">Belongs to the GTP cyclohydrolase IV family.</text>
</comment>
<comment type="pathway">
    <text evidence="2">Cofactor biosynthesis; 7,8-dihydroneopterin triphosphate biosynthesis; 7,8-dihydroneopterin triphosphate from GTP: step 1/1.</text>
</comment>
<evidence type="ECO:0000313" key="3">
    <source>
        <dbReference type="EMBL" id="MBB6062086.1"/>
    </source>
</evidence>
<comment type="caution">
    <text evidence="3">The sequence shown here is derived from an EMBL/GenBank/DDBJ whole genome shotgun (WGS) entry which is preliminary data.</text>
</comment>
<dbReference type="InterPro" id="IPR003801">
    <property type="entry name" value="GTP_cyclohydrolase_FolE2/MptA"/>
</dbReference>
<sequence length="259" mass="30348">MRDVQSERDERNVPLKHVGIKNLKYPVVVLDKKNKNQHTVAEINMYVDLPKDFRGTHMSRFLEVLNKFHLKIDPKNIKAILDELKKTLKAQSASIEIMFPYFLQKKAPVTKIESYMEYKCGFKAYDTNEQYEFYIVVEVPIQTLCPCSKEISKYNAHNQRALARIEVETSELIWFEDLIELAESSASVPLFTLLKRPDEKYVTERAYENPKFVEDVARDIALSIKENKKIRWFKVEVESFESIHNHNAYACVDSDTMEV</sequence>
<keyword evidence="1 2" id="KW-0378">Hydrolase</keyword>
<feature type="site" description="May be catalytically important" evidence="2">
    <location>
        <position position="145"/>
    </location>
</feature>
<dbReference type="GO" id="GO:0003934">
    <property type="term" value="F:GTP cyclohydrolase I activity"/>
    <property type="evidence" value="ECO:0007669"/>
    <property type="project" value="UniProtKB-UniRule"/>
</dbReference>
<evidence type="ECO:0000313" key="4">
    <source>
        <dbReference type="Proteomes" id="UP000555828"/>
    </source>
</evidence>
<dbReference type="HAMAP" id="MF_01527_B">
    <property type="entry name" value="GTP_cyclohydrol_B"/>
    <property type="match status" value="1"/>
</dbReference>
<comment type="catalytic activity">
    <reaction evidence="2">
        <text>GTP + H2O = 7,8-dihydroneopterin 3'-triphosphate + formate + H(+)</text>
        <dbReference type="Rhea" id="RHEA:17473"/>
        <dbReference type="ChEBI" id="CHEBI:15377"/>
        <dbReference type="ChEBI" id="CHEBI:15378"/>
        <dbReference type="ChEBI" id="CHEBI:15740"/>
        <dbReference type="ChEBI" id="CHEBI:37565"/>
        <dbReference type="ChEBI" id="CHEBI:58462"/>
        <dbReference type="EC" id="3.5.4.16"/>
    </reaction>
</comment>
<dbReference type="PANTHER" id="PTHR36445:SF1">
    <property type="entry name" value="GTP CYCLOHYDROLASE MPTA"/>
    <property type="match status" value="1"/>
</dbReference>
<dbReference type="Pfam" id="PF02649">
    <property type="entry name" value="GCHY-1"/>
    <property type="match status" value="1"/>
</dbReference>
<dbReference type="NCBIfam" id="NF010200">
    <property type="entry name" value="PRK13674.1-1"/>
    <property type="match status" value="1"/>
</dbReference>
<accession>A0A841GEM7</accession>
<dbReference type="RefSeq" id="WP_184618811.1">
    <property type="nucleotide sequence ID" value="NZ_JACHEX010000001.1"/>
</dbReference>
<dbReference type="EC" id="3.5.4.16" evidence="2"/>
<dbReference type="EMBL" id="JACHEX010000001">
    <property type="protein sequence ID" value="MBB6062086.1"/>
    <property type="molecule type" value="Genomic_DNA"/>
</dbReference>
<protein>
    <recommendedName>
        <fullName evidence="2">GTP cyclohydrolase FolE2</fullName>
        <ecNumber evidence="2">3.5.4.16</ecNumber>
    </recommendedName>
</protein>
<reference evidence="3 4" key="1">
    <citation type="submission" date="2020-08" db="EMBL/GenBank/DDBJ databases">
        <title>Genomic Encyclopedia of Type Strains, Phase IV (KMG-IV): sequencing the most valuable type-strain genomes for metagenomic binning, comparative biology and taxonomic classification.</title>
        <authorList>
            <person name="Goeker M."/>
        </authorList>
    </citation>
    <scope>NUCLEOTIDE SEQUENCE [LARGE SCALE GENOMIC DNA]</scope>
    <source>
        <strain evidence="3 4">DSM 13481</strain>
    </source>
</reference>
<dbReference type="Gene3D" id="3.10.270.10">
    <property type="entry name" value="Urate Oxidase"/>
    <property type="match status" value="1"/>
</dbReference>
<organism evidence="3 4">
    <name type="scientific">Thermosipho japonicus</name>
    <dbReference type="NCBI Taxonomy" id="90323"/>
    <lineage>
        <taxon>Bacteria</taxon>
        <taxon>Thermotogati</taxon>
        <taxon>Thermotogota</taxon>
        <taxon>Thermotogae</taxon>
        <taxon>Thermotogales</taxon>
        <taxon>Fervidobacteriaceae</taxon>
        <taxon>Thermosipho</taxon>
    </lineage>
</organism>
<name>A0A841GEM7_9BACT</name>
<proteinExistence type="inferred from homology"/>
<evidence type="ECO:0000256" key="1">
    <source>
        <dbReference type="ARBA" id="ARBA00022801"/>
    </source>
</evidence>
<comment type="function">
    <text evidence="2">Converts GTP to 7,8-dihydroneopterin triphosphate.</text>
</comment>
<keyword evidence="4" id="KW-1185">Reference proteome</keyword>
<dbReference type="UniPathway" id="UPA00848">
    <property type="reaction ID" value="UER00151"/>
</dbReference>
<dbReference type="AlphaFoldDB" id="A0A841GEM7"/>
<evidence type="ECO:0000256" key="2">
    <source>
        <dbReference type="HAMAP-Rule" id="MF_01527"/>
    </source>
</evidence>
<gene>
    <name evidence="2" type="primary">folE2</name>
    <name evidence="3" type="ORF">HNP65_000508</name>
</gene>
<dbReference type="GO" id="GO:0046654">
    <property type="term" value="P:tetrahydrofolate biosynthetic process"/>
    <property type="evidence" value="ECO:0007669"/>
    <property type="project" value="UniProtKB-UniRule"/>
</dbReference>
<dbReference type="PANTHER" id="PTHR36445">
    <property type="entry name" value="GTP CYCLOHYDROLASE MPTA"/>
    <property type="match status" value="1"/>
</dbReference>